<evidence type="ECO:0000313" key="13">
    <source>
        <dbReference type="Proteomes" id="UP000245942"/>
    </source>
</evidence>
<dbReference type="OrthoDB" id="2125469at2759"/>
<evidence type="ECO:0000256" key="6">
    <source>
        <dbReference type="ARBA" id="ARBA00022801"/>
    </source>
</evidence>
<evidence type="ECO:0000256" key="2">
    <source>
        <dbReference type="ARBA" id="ARBA00004609"/>
    </source>
</evidence>
<dbReference type="STRING" id="1684307.A0A316U0U4"/>
<dbReference type="EMBL" id="KZ819333">
    <property type="protein sequence ID" value="PWN19016.1"/>
    <property type="molecule type" value="Genomic_DNA"/>
</dbReference>
<dbReference type="GO" id="GO:0098552">
    <property type="term" value="C:side of membrane"/>
    <property type="evidence" value="ECO:0007669"/>
    <property type="project" value="UniProtKB-KW"/>
</dbReference>
<comment type="subcellular location">
    <subcellularLocation>
        <location evidence="2">Cell membrane</location>
        <topology evidence="2">Lipid-anchor</topology>
        <topology evidence="2">GPI-anchor</topology>
    </subcellularLocation>
</comment>
<evidence type="ECO:0000259" key="11">
    <source>
        <dbReference type="PROSITE" id="PS51677"/>
    </source>
</evidence>
<keyword evidence="13" id="KW-1185">Reference proteome</keyword>
<feature type="region of interest" description="Disordered" evidence="9">
    <location>
        <begin position="284"/>
        <end position="307"/>
    </location>
</feature>
<dbReference type="RefSeq" id="XP_025346176.1">
    <property type="nucleotide sequence ID" value="XM_025493103.1"/>
</dbReference>
<dbReference type="Gene3D" id="3.20.20.370">
    <property type="entry name" value="Glycoside hydrolase/deacetylase"/>
    <property type="match status" value="1"/>
</dbReference>
<feature type="chain" id="PRO_5016465866" evidence="10">
    <location>
        <begin position="21"/>
        <end position="307"/>
    </location>
</feature>
<name>A0A316U0U4_9BASI</name>
<feature type="signal peptide" evidence="10">
    <location>
        <begin position="1"/>
        <end position="20"/>
    </location>
</feature>
<accession>A0A316U0U4</accession>
<keyword evidence="7" id="KW-0119">Carbohydrate metabolism</keyword>
<evidence type="ECO:0000256" key="9">
    <source>
        <dbReference type="SAM" id="MobiDB-lite"/>
    </source>
</evidence>
<dbReference type="InterPro" id="IPR011330">
    <property type="entry name" value="Glyco_hydro/deAcase_b/a-brl"/>
</dbReference>
<protein>
    <submittedName>
        <fullName evidence="12">Glycoside hydrolase/deacetylase</fullName>
    </submittedName>
</protein>
<evidence type="ECO:0000256" key="10">
    <source>
        <dbReference type="SAM" id="SignalP"/>
    </source>
</evidence>
<dbReference type="GO" id="GO:0005975">
    <property type="term" value="P:carbohydrate metabolic process"/>
    <property type="evidence" value="ECO:0007669"/>
    <property type="project" value="InterPro"/>
</dbReference>
<keyword evidence="3" id="KW-0336">GPI-anchor</keyword>
<dbReference type="PANTHER" id="PTHR46471:SF2">
    <property type="entry name" value="CHITIN DEACETYLASE-RELATED"/>
    <property type="match status" value="1"/>
</dbReference>
<keyword evidence="6 12" id="KW-0378">Hydrolase</keyword>
<keyword evidence="5 10" id="KW-0732">Signal</keyword>
<dbReference type="GO" id="GO:0046872">
    <property type="term" value="F:metal ion binding"/>
    <property type="evidence" value="ECO:0007669"/>
    <property type="project" value="UniProtKB-KW"/>
</dbReference>
<dbReference type="GO" id="GO:0016810">
    <property type="term" value="F:hydrolase activity, acting on carbon-nitrogen (but not peptide) bonds"/>
    <property type="evidence" value="ECO:0007669"/>
    <property type="project" value="InterPro"/>
</dbReference>
<keyword evidence="4" id="KW-0479">Metal-binding</keyword>
<evidence type="ECO:0000256" key="5">
    <source>
        <dbReference type="ARBA" id="ARBA00022729"/>
    </source>
</evidence>
<comment type="cofactor">
    <cofactor evidence="1">
        <name>Co(2+)</name>
        <dbReference type="ChEBI" id="CHEBI:48828"/>
    </cofactor>
</comment>
<dbReference type="Pfam" id="PF01522">
    <property type="entry name" value="Polysacc_deac_1"/>
    <property type="match status" value="1"/>
</dbReference>
<evidence type="ECO:0000256" key="1">
    <source>
        <dbReference type="ARBA" id="ARBA00001941"/>
    </source>
</evidence>
<feature type="domain" description="NodB homology" evidence="11">
    <location>
        <begin position="87"/>
        <end position="276"/>
    </location>
</feature>
<keyword evidence="3" id="KW-0472">Membrane</keyword>
<dbReference type="InterPro" id="IPR002509">
    <property type="entry name" value="NODB_dom"/>
</dbReference>
<sequence length="307" mass="33918">MVRLSTALVALALGAASTFASPLSSDSQDANLAVRRSEAFNNLSPGVRAYLETLDPRDYEIDIPDEAELQRRQVTKDNGVIYNCKKGRVAVTYDDGPYKYHELLNQKWSDAGQQVTFFVNGYNYDCAYDEPWVTYLRHSVAAGHLLASHSWSHPHLTQLTDAEIDEQVNLMETMLLKTVGVVPKYFRCPYGEYDANVISRLQNKHGLTVVQWSDDIGDADGVSAAKQRATYNSYTSGQRHLILNHETHKSASHTVADTAIARFKNQGIKSQTVHDCIGASGSPYKVKATPGKRDSTWTCAGTPSPSS</sequence>
<evidence type="ECO:0000313" key="12">
    <source>
        <dbReference type="EMBL" id="PWN19016.1"/>
    </source>
</evidence>
<evidence type="ECO:0000256" key="7">
    <source>
        <dbReference type="ARBA" id="ARBA00023277"/>
    </source>
</evidence>
<evidence type="ECO:0000256" key="4">
    <source>
        <dbReference type="ARBA" id="ARBA00022723"/>
    </source>
</evidence>
<dbReference type="PANTHER" id="PTHR46471">
    <property type="entry name" value="CHITIN DEACETYLASE"/>
    <property type="match status" value="1"/>
</dbReference>
<dbReference type="SUPFAM" id="SSF88713">
    <property type="entry name" value="Glycoside hydrolase/deacetylase"/>
    <property type="match status" value="1"/>
</dbReference>
<reference evidence="12 13" key="1">
    <citation type="journal article" date="2018" name="Mol. Biol. Evol.">
        <title>Broad Genomic Sampling Reveals a Smut Pathogenic Ancestry of the Fungal Clade Ustilaginomycotina.</title>
        <authorList>
            <person name="Kijpornyongpan T."/>
            <person name="Mondo S.J."/>
            <person name="Barry K."/>
            <person name="Sandor L."/>
            <person name="Lee J."/>
            <person name="Lipzen A."/>
            <person name="Pangilinan J."/>
            <person name="LaButti K."/>
            <person name="Hainaut M."/>
            <person name="Henrissat B."/>
            <person name="Grigoriev I.V."/>
            <person name="Spatafora J.W."/>
            <person name="Aime M.C."/>
        </authorList>
    </citation>
    <scope>NUCLEOTIDE SEQUENCE [LARGE SCALE GENOMIC DNA]</scope>
    <source>
        <strain evidence="12 13">MCA 4718</strain>
    </source>
</reference>
<gene>
    <name evidence="12" type="ORF">BCV69DRAFT_284613</name>
</gene>
<feature type="compositionally biased region" description="Polar residues" evidence="9">
    <location>
        <begin position="296"/>
        <end position="307"/>
    </location>
</feature>
<keyword evidence="3" id="KW-0325">Glycoprotein</keyword>
<evidence type="ECO:0000256" key="8">
    <source>
        <dbReference type="ARBA" id="ARBA00023288"/>
    </source>
</evidence>
<dbReference type="Proteomes" id="UP000245942">
    <property type="component" value="Unassembled WGS sequence"/>
</dbReference>
<dbReference type="PROSITE" id="PS51677">
    <property type="entry name" value="NODB"/>
    <property type="match status" value="1"/>
</dbReference>
<evidence type="ECO:0000256" key="3">
    <source>
        <dbReference type="ARBA" id="ARBA00022622"/>
    </source>
</evidence>
<organism evidence="12 13">
    <name type="scientific">Pseudomicrostroma glucosiphilum</name>
    <dbReference type="NCBI Taxonomy" id="1684307"/>
    <lineage>
        <taxon>Eukaryota</taxon>
        <taxon>Fungi</taxon>
        <taxon>Dikarya</taxon>
        <taxon>Basidiomycota</taxon>
        <taxon>Ustilaginomycotina</taxon>
        <taxon>Exobasidiomycetes</taxon>
        <taxon>Microstromatales</taxon>
        <taxon>Microstromatales incertae sedis</taxon>
        <taxon>Pseudomicrostroma</taxon>
    </lineage>
</organism>
<proteinExistence type="predicted"/>
<keyword evidence="8" id="KW-0449">Lipoprotein</keyword>
<dbReference type="AlphaFoldDB" id="A0A316U0U4"/>
<dbReference type="GeneID" id="37014837"/>
<dbReference type="GO" id="GO:0005886">
    <property type="term" value="C:plasma membrane"/>
    <property type="evidence" value="ECO:0007669"/>
    <property type="project" value="UniProtKB-SubCell"/>
</dbReference>